<gene>
    <name evidence="1" type="ORF">OLEAN_C24830</name>
</gene>
<reference evidence="1 2" key="1">
    <citation type="journal article" date="2013" name="Nat. Commun.">
        <title>Genome sequence and functional genomic analysis of the oil-degrading bacterium Oleispira antarctica.</title>
        <authorList>
            <person name="Kube M."/>
            <person name="Chernikova T.N."/>
            <person name="Al-Ramahi Y."/>
            <person name="Beloqui A."/>
            <person name="Lopez-Cortez N."/>
            <person name="Guazzaroni M.E."/>
            <person name="Heipieper H.J."/>
            <person name="Klages S."/>
            <person name="Kotsyurbenko O.R."/>
            <person name="Langer I."/>
            <person name="Nechitaylo T.Y."/>
            <person name="Lunsdorf H."/>
            <person name="Fernandez M."/>
            <person name="Juarez S."/>
            <person name="Ciordia S."/>
            <person name="Singer A."/>
            <person name="Kagan O."/>
            <person name="Egorova O."/>
            <person name="Petit P.A."/>
            <person name="Stogios P."/>
            <person name="Kim Y."/>
            <person name="Tchigvintsev A."/>
            <person name="Flick R."/>
            <person name="Denaro R."/>
            <person name="Genovese M."/>
            <person name="Albar J.P."/>
            <person name="Reva O.N."/>
            <person name="Martinez-Gomariz M."/>
            <person name="Tran H."/>
            <person name="Ferrer M."/>
            <person name="Savchenko A."/>
            <person name="Yakunin A.F."/>
            <person name="Yakimov M.M."/>
            <person name="Golyshina O.V."/>
            <person name="Reinhardt R."/>
            <person name="Golyshin P.N."/>
        </authorList>
    </citation>
    <scope>NUCLEOTIDE SEQUENCE [LARGE SCALE GENOMIC DNA]</scope>
</reference>
<dbReference type="OrthoDB" id="3312272at2"/>
<sequence>MARFPNHDFYLRYGDKPKGRAQAVLWPVLVFRVLYPDVKRPQLNLFQKTVLRLIQAKTVLADDISDLTGLHKDLVTLILAQLISRDWLTSNADSLTESGIALLKDEDDEKNIKMTSGFLFQDAITGKLWPRLETRISILEANNPNDKFPEFFRNRKTGKSTKPFILNYDRSEKDLPSTSHLLTAWQEYNNDHRASRQLYGSSQLPKLVKLNNLHYQSETAEPAYIITWITPSNNRDLWTVNDPFDIRQEAWWLKSTFQNVIKNNPNLLKRLAKLIGQAEPENQTAEEWLNSMEQEASLALLQKFPWAEKEPDLADAIEVLLRRNEMISGGQAHKNELEAAITECQKLLEVLMQYLIKQFPANQGAIPKVNTNGAGLNLKLLQALDLPAFTQDIVEILARQNLKLVIKATSQPTASLKALLFAAALTTINNKEHPFKTLSASALDLQALLKLADLRNQAGHGNSKHTGRKYQDITTNIAISNIEFTLKFVNQFKEWI</sequence>
<name>R4YUG7_OLEAN</name>
<dbReference type="PATRIC" id="fig|698738.3.peg.2570"/>
<dbReference type="AlphaFoldDB" id="R4YUG7"/>
<accession>R4YUG7</accession>
<dbReference type="HOGENOM" id="CLU_040297_0_0_6"/>
<protein>
    <submittedName>
        <fullName evidence="1">Uncharacterized protein</fullName>
    </submittedName>
</protein>
<evidence type="ECO:0000313" key="1">
    <source>
        <dbReference type="EMBL" id="CCK76659.1"/>
    </source>
</evidence>
<organism evidence="1 2">
    <name type="scientific">Oleispira antarctica RB-8</name>
    <dbReference type="NCBI Taxonomy" id="698738"/>
    <lineage>
        <taxon>Bacteria</taxon>
        <taxon>Pseudomonadati</taxon>
        <taxon>Pseudomonadota</taxon>
        <taxon>Gammaproteobacteria</taxon>
        <taxon>Oceanospirillales</taxon>
        <taxon>Oceanospirillaceae</taxon>
        <taxon>Oleispira</taxon>
    </lineage>
</organism>
<dbReference type="KEGG" id="oai:OLEAN_C24830"/>
<proteinExistence type="predicted"/>
<dbReference type="Proteomes" id="UP000032749">
    <property type="component" value="Chromosome"/>
</dbReference>
<evidence type="ECO:0000313" key="2">
    <source>
        <dbReference type="Proteomes" id="UP000032749"/>
    </source>
</evidence>
<keyword evidence="2" id="KW-1185">Reference proteome</keyword>
<dbReference type="STRING" id="698738.OLEAN_C24830"/>
<dbReference type="EMBL" id="FO203512">
    <property type="protein sequence ID" value="CCK76659.1"/>
    <property type="molecule type" value="Genomic_DNA"/>
</dbReference>